<feature type="binding site" evidence="13">
    <location>
        <begin position="253"/>
        <end position="254"/>
    </location>
    <ligand>
        <name>ATP</name>
        <dbReference type="ChEBI" id="CHEBI:30616"/>
    </ligand>
</feature>
<feature type="binding site" evidence="13">
    <location>
        <position position="284"/>
    </location>
    <ligand>
        <name>K(+)</name>
        <dbReference type="ChEBI" id="CHEBI:29103"/>
    </ligand>
</feature>
<feature type="binding site" evidence="13">
    <location>
        <position position="142"/>
    </location>
    <ligand>
        <name>substrate</name>
    </ligand>
</feature>
<keyword evidence="10 13" id="KW-0460">Magnesium</keyword>
<keyword evidence="7 13" id="KW-0547">Nucleotide-binding</keyword>
<dbReference type="GO" id="GO:0005829">
    <property type="term" value="C:cytosol"/>
    <property type="evidence" value="ECO:0007669"/>
    <property type="project" value="TreeGrafter"/>
</dbReference>
<keyword evidence="6 13" id="KW-0479">Metal-binding</keyword>
<comment type="similarity">
    <text evidence="13">Belongs to the carbohydrate kinase PfkB family. Ribokinase subfamily.</text>
</comment>
<dbReference type="RefSeq" id="WP_017490452.1">
    <property type="nucleotide sequence ID" value="NZ_CAUQAZ010000091.1"/>
</dbReference>
<dbReference type="GO" id="GO:0046872">
    <property type="term" value="F:metal ion binding"/>
    <property type="evidence" value="ECO:0007669"/>
    <property type="project" value="UniProtKB-KW"/>
</dbReference>
<sequence length="309" mass="32569">MDKGKLVVLGSINADHVLNIRQFPQPGETVMGSHYNVAFGGKGANQAVAAGRSGADVSFIACVGSDDIGERVRKQLASDQIDTRPIEAIADTTTGVALIFVNEEAENVIGIDAGANKALTPEYLERYKQQIIEASALLMQLESPLESVIAAARIAKDHQTQVILNPAPACELPDELLSLVDMITPNETEAEKLTGVKVSSSEDAARAAQVLHDKGIATVIITLGSKGVWLSQQGQGKNVPGFKVKAVDTIAAGDTFNGALVTALLEGTPMDQSVRFAHAAAAIAVTRAGAQSSVPWRHEIDDFLAHQES</sequence>
<dbReference type="InterPro" id="IPR011877">
    <property type="entry name" value="Ribokinase"/>
</dbReference>
<comment type="subcellular location">
    <subcellularLocation>
        <location evidence="13">Cytoplasm</location>
    </subcellularLocation>
</comment>
<dbReference type="PRINTS" id="PR00990">
    <property type="entry name" value="RIBOKINASE"/>
</dbReference>
<evidence type="ECO:0000256" key="7">
    <source>
        <dbReference type="ARBA" id="ARBA00022741"/>
    </source>
</evidence>
<comment type="similarity">
    <text evidence="1">Belongs to the carbohydrate kinase pfkB family.</text>
</comment>
<evidence type="ECO:0000256" key="4">
    <source>
        <dbReference type="ARBA" id="ARBA00022490"/>
    </source>
</evidence>
<feature type="binding site" evidence="13">
    <location>
        <position position="248"/>
    </location>
    <ligand>
        <name>K(+)</name>
        <dbReference type="ChEBI" id="CHEBI:29103"/>
    </ligand>
</feature>
<evidence type="ECO:0000256" key="6">
    <source>
        <dbReference type="ARBA" id="ARBA00022723"/>
    </source>
</evidence>
<comment type="caution">
    <text evidence="13">Lacks conserved residue(s) required for the propagation of feature annotation.</text>
</comment>
<name>A0A1X0WAK1_9GAMM</name>
<comment type="catalytic activity">
    <reaction evidence="13">
        <text>D-ribose + ATP = D-ribose 5-phosphate + ADP + H(+)</text>
        <dbReference type="Rhea" id="RHEA:13697"/>
        <dbReference type="ChEBI" id="CHEBI:15378"/>
        <dbReference type="ChEBI" id="CHEBI:30616"/>
        <dbReference type="ChEBI" id="CHEBI:47013"/>
        <dbReference type="ChEBI" id="CHEBI:78346"/>
        <dbReference type="ChEBI" id="CHEBI:456216"/>
        <dbReference type="EC" id="2.7.1.15"/>
    </reaction>
</comment>
<feature type="domain" description="Carbohydrate kinase PfkB" evidence="14">
    <location>
        <begin position="5"/>
        <end position="296"/>
    </location>
</feature>
<evidence type="ECO:0000256" key="10">
    <source>
        <dbReference type="ARBA" id="ARBA00022842"/>
    </source>
</evidence>
<evidence type="ECO:0000256" key="12">
    <source>
        <dbReference type="ARBA" id="ARBA00023277"/>
    </source>
</evidence>
<evidence type="ECO:0000256" key="2">
    <source>
        <dbReference type="ARBA" id="ARBA00012035"/>
    </source>
</evidence>
<evidence type="ECO:0000256" key="11">
    <source>
        <dbReference type="ARBA" id="ARBA00022958"/>
    </source>
</evidence>
<dbReference type="InterPro" id="IPR002173">
    <property type="entry name" value="Carboh/pur_kinase_PfkB_CS"/>
</dbReference>
<keyword evidence="11 13" id="KW-0630">Potassium</keyword>
<dbReference type="FunFam" id="3.40.1190.20:FF:000012">
    <property type="entry name" value="Ribokinase"/>
    <property type="match status" value="1"/>
</dbReference>
<gene>
    <name evidence="13" type="primary">rbsK</name>
    <name evidence="15" type="ORF">BS640_19390</name>
</gene>
<dbReference type="EC" id="2.7.1.15" evidence="2 13"/>
<feature type="binding site" evidence="13">
    <location>
        <position position="278"/>
    </location>
    <ligand>
        <name>ATP</name>
        <dbReference type="ChEBI" id="CHEBI:30616"/>
    </ligand>
</feature>
<accession>A0A1X0WAK1</accession>
<feature type="binding site" evidence="13">
    <location>
        <position position="186"/>
    </location>
    <ligand>
        <name>ATP</name>
        <dbReference type="ChEBI" id="CHEBI:30616"/>
    </ligand>
</feature>
<comment type="activity regulation">
    <text evidence="13">Activated by a monovalent cation that binds near, but not in, the active site. The most likely occupant of the site in vivo is potassium. Ion binding induces a conformational change that may alter substrate affinity.</text>
</comment>
<comment type="caution">
    <text evidence="15">The sequence shown here is derived from an EMBL/GenBank/DDBJ whole genome shotgun (WGS) entry which is preliminary data.</text>
</comment>
<feature type="binding site" evidence="13">
    <location>
        <position position="293"/>
    </location>
    <ligand>
        <name>K(+)</name>
        <dbReference type="ChEBI" id="CHEBI:29103"/>
    </ligand>
</feature>
<keyword evidence="9 13" id="KW-0067">ATP-binding</keyword>
<feature type="binding site" evidence="13">
    <location>
        <position position="254"/>
    </location>
    <ligand>
        <name>substrate</name>
    </ligand>
</feature>
<evidence type="ECO:0000259" key="14">
    <source>
        <dbReference type="Pfam" id="PF00294"/>
    </source>
</evidence>
<dbReference type="UniPathway" id="UPA00916">
    <property type="reaction ID" value="UER00889"/>
</dbReference>
<dbReference type="InterPro" id="IPR011611">
    <property type="entry name" value="PfkB_dom"/>
</dbReference>
<evidence type="ECO:0000256" key="9">
    <source>
        <dbReference type="ARBA" id="ARBA00022840"/>
    </source>
</evidence>
<keyword evidence="5 13" id="KW-0808">Transferase</keyword>
<keyword evidence="8 13" id="KW-0418">Kinase</keyword>
<dbReference type="GO" id="GO:0004747">
    <property type="term" value="F:ribokinase activity"/>
    <property type="evidence" value="ECO:0007669"/>
    <property type="project" value="UniProtKB-UniRule"/>
</dbReference>
<comment type="subunit">
    <text evidence="13">Homodimer.</text>
</comment>
<feature type="binding site" evidence="13">
    <location>
        <position position="289"/>
    </location>
    <ligand>
        <name>K(+)</name>
        <dbReference type="ChEBI" id="CHEBI:29103"/>
    </ligand>
</feature>
<dbReference type="PANTHER" id="PTHR10584:SF166">
    <property type="entry name" value="RIBOKINASE"/>
    <property type="match status" value="1"/>
</dbReference>
<dbReference type="InterPro" id="IPR029056">
    <property type="entry name" value="Ribokinase-like"/>
</dbReference>
<dbReference type="GO" id="GO:0005524">
    <property type="term" value="F:ATP binding"/>
    <property type="evidence" value="ECO:0007669"/>
    <property type="project" value="UniProtKB-UniRule"/>
</dbReference>
<feature type="binding site" evidence="13">
    <location>
        <begin position="41"/>
        <end position="45"/>
    </location>
    <ligand>
        <name>substrate</name>
    </ligand>
</feature>
<dbReference type="NCBIfam" id="TIGR02152">
    <property type="entry name" value="D_ribokin_bact"/>
    <property type="match status" value="1"/>
</dbReference>
<evidence type="ECO:0000256" key="13">
    <source>
        <dbReference type="HAMAP-Rule" id="MF_01987"/>
    </source>
</evidence>
<comment type="pathway">
    <text evidence="13">Carbohydrate metabolism; D-ribose degradation; D-ribose 5-phosphate from beta-D-ribopyranose: step 2/2.</text>
</comment>
<dbReference type="EMBL" id="MRWE01000042">
    <property type="protein sequence ID" value="ORJ23789.1"/>
    <property type="molecule type" value="Genomic_DNA"/>
</dbReference>
<feature type="binding site" evidence="13">
    <location>
        <position position="250"/>
    </location>
    <ligand>
        <name>K(+)</name>
        <dbReference type="ChEBI" id="CHEBI:29103"/>
    </ligand>
</feature>
<evidence type="ECO:0000256" key="5">
    <source>
        <dbReference type="ARBA" id="ARBA00022679"/>
    </source>
</evidence>
<dbReference type="NCBIfam" id="NF008353">
    <property type="entry name" value="PRK11142.1"/>
    <property type="match status" value="1"/>
</dbReference>
<dbReference type="Proteomes" id="UP000192536">
    <property type="component" value="Unassembled WGS sequence"/>
</dbReference>
<evidence type="ECO:0000256" key="3">
    <source>
        <dbReference type="ARBA" id="ARBA00016943"/>
    </source>
</evidence>
<keyword evidence="16" id="KW-1185">Reference proteome</keyword>
<feature type="binding site" evidence="13">
    <location>
        <begin position="13"/>
        <end position="15"/>
    </location>
    <ligand>
        <name>substrate</name>
    </ligand>
</feature>
<feature type="active site" description="Proton acceptor" evidence="13">
    <location>
        <position position="254"/>
    </location>
</feature>
<dbReference type="InterPro" id="IPR002139">
    <property type="entry name" value="Ribo/fructo_kinase"/>
</dbReference>
<reference evidence="15 16" key="1">
    <citation type="journal article" date="2017" name="Int. J. Syst. Evol. Microbiol.">
        <title>Rouxiella badensis sp. nov. and Rouxiella silvae sp. nov. isolated from peat bog soil in Germany and emendation of the genus description.</title>
        <authorList>
            <person name="Le Fleche-Mateos A."/>
            <person name="Kugler J.H."/>
            <person name="Hansen S.H."/>
            <person name="Syldatk C."/>
            <person name="Hausmann R."/>
            <person name="Lomprez F."/>
            <person name="Vandenbogaert M."/>
            <person name="Manuguerra J.C."/>
            <person name="Grimont P.A."/>
        </authorList>
    </citation>
    <scope>NUCLEOTIDE SEQUENCE [LARGE SCALE GENOMIC DNA]</scope>
    <source>
        <strain evidence="15 16">DSM 100043</strain>
    </source>
</reference>
<dbReference type="PANTHER" id="PTHR10584">
    <property type="entry name" value="SUGAR KINASE"/>
    <property type="match status" value="1"/>
</dbReference>
<dbReference type="AlphaFoldDB" id="A0A1X0WAK1"/>
<comment type="cofactor">
    <cofactor evidence="13">
        <name>Mg(2+)</name>
        <dbReference type="ChEBI" id="CHEBI:18420"/>
    </cofactor>
    <text evidence="13">Requires a divalent cation, most likely magnesium in vivo, as an electrophilic catalyst to aid phosphoryl group transfer. It is the chelate of the metal and the nucleotide that is the actual substrate.</text>
</comment>
<proteinExistence type="inferred from homology"/>
<dbReference type="Gene3D" id="3.40.1190.20">
    <property type="match status" value="1"/>
</dbReference>
<dbReference type="GeneID" id="93568166"/>
<evidence type="ECO:0000313" key="15">
    <source>
        <dbReference type="EMBL" id="ORJ23789.1"/>
    </source>
</evidence>
<dbReference type="Pfam" id="PF00294">
    <property type="entry name" value="PfkB"/>
    <property type="match status" value="1"/>
</dbReference>
<dbReference type="HAMAP" id="MF_01987">
    <property type="entry name" value="Ribokinase"/>
    <property type="match status" value="1"/>
</dbReference>
<feature type="binding site" evidence="13">
    <location>
        <begin position="222"/>
        <end position="227"/>
    </location>
    <ligand>
        <name>ATP</name>
        <dbReference type="ChEBI" id="CHEBI:30616"/>
    </ligand>
</feature>
<evidence type="ECO:0000256" key="8">
    <source>
        <dbReference type="ARBA" id="ARBA00022777"/>
    </source>
</evidence>
<dbReference type="CDD" id="cd01174">
    <property type="entry name" value="ribokinase"/>
    <property type="match status" value="1"/>
</dbReference>
<evidence type="ECO:0000256" key="1">
    <source>
        <dbReference type="ARBA" id="ARBA00005380"/>
    </source>
</evidence>
<dbReference type="STRING" id="1646377.BS640_19390"/>
<keyword evidence="4 13" id="KW-0963">Cytoplasm</keyword>
<dbReference type="SUPFAM" id="SSF53613">
    <property type="entry name" value="Ribokinase-like"/>
    <property type="match status" value="1"/>
</dbReference>
<dbReference type="GO" id="GO:0019303">
    <property type="term" value="P:D-ribose catabolic process"/>
    <property type="evidence" value="ECO:0007669"/>
    <property type="project" value="UniProtKB-UniRule"/>
</dbReference>
<organism evidence="15 16">
    <name type="scientific">Rouxiella badensis</name>
    <dbReference type="NCBI Taxonomy" id="1646377"/>
    <lineage>
        <taxon>Bacteria</taxon>
        <taxon>Pseudomonadati</taxon>
        <taxon>Pseudomonadota</taxon>
        <taxon>Gammaproteobacteria</taxon>
        <taxon>Enterobacterales</taxon>
        <taxon>Yersiniaceae</taxon>
        <taxon>Rouxiella</taxon>
    </lineage>
</organism>
<comment type="function">
    <text evidence="13">Catalyzes the phosphorylation of ribose at O-5 in a reaction requiring ATP and magnesium. The resulting D-ribose-5-phosphate can then be used either for sythesis of nucleotides, histidine, and tryptophan, or as a component of the pentose phosphate pathway.</text>
</comment>
<feature type="binding site" evidence="13">
    <location>
        <position position="287"/>
    </location>
    <ligand>
        <name>K(+)</name>
        <dbReference type="ChEBI" id="CHEBI:29103"/>
    </ligand>
</feature>
<protein>
    <recommendedName>
        <fullName evidence="3 13">Ribokinase</fullName>
        <shortName evidence="13">RK</shortName>
        <ecNumber evidence="2 13">2.7.1.15</ecNumber>
    </recommendedName>
</protein>
<dbReference type="PROSITE" id="PS00584">
    <property type="entry name" value="PFKB_KINASES_2"/>
    <property type="match status" value="1"/>
</dbReference>
<evidence type="ECO:0000313" key="16">
    <source>
        <dbReference type="Proteomes" id="UP000192536"/>
    </source>
</evidence>
<keyword evidence="12 13" id="KW-0119">Carbohydrate metabolism</keyword>